<accession>A0A6A6QKM4</accession>
<reference evidence="2" key="1">
    <citation type="journal article" date="2020" name="Stud. Mycol.">
        <title>101 Dothideomycetes genomes: a test case for predicting lifestyles and emergence of pathogens.</title>
        <authorList>
            <person name="Haridas S."/>
            <person name="Albert R."/>
            <person name="Binder M."/>
            <person name="Bloem J."/>
            <person name="Labutti K."/>
            <person name="Salamov A."/>
            <person name="Andreopoulos B."/>
            <person name="Baker S."/>
            <person name="Barry K."/>
            <person name="Bills G."/>
            <person name="Bluhm B."/>
            <person name="Cannon C."/>
            <person name="Castanera R."/>
            <person name="Culley D."/>
            <person name="Daum C."/>
            <person name="Ezra D."/>
            <person name="Gonzalez J."/>
            <person name="Henrissat B."/>
            <person name="Kuo A."/>
            <person name="Liang C."/>
            <person name="Lipzen A."/>
            <person name="Lutzoni F."/>
            <person name="Magnuson J."/>
            <person name="Mondo S."/>
            <person name="Nolan M."/>
            <person name="Ohm R."/>
            <person name="Pangilinan J."/>
            <person name="Park H.-J."/>
            <person name="Ramirez L."/>
            <person name="Alfaro M."/>
            <person name="Sun H."/>
            <person name="Tritt A."/>
            <person name="Yoshinaga Y."/>
            <person name="Zwiers L.-H."/>
            <person name="Turgeon B."/>
            <person name="Goodwin S."/>
            <person name="Spatafora J."/>
            <person name="Crous P."/>
            <person name="Grigoriev I."/>
        </authorList>
    </citation>
    <scope>NUCLEOTIDE SEQUENCE</scope>
    <source>
        <strain evidence="2">CBS 269.34</strain>
    </source>
</reference>
<feature type="transmembrane region" description="Helical" evidence="1">
    <location>
        <begin position="62"/>
        <end position="82"/>
    </location>
</feature>
<feature type="transmembrane region" description="Helical" evidence="1">
    <location>
        <begin position="128"/>
        <end position="147"/>
    </location>
</feature>
<proteinExistence type="predicted"/>
<sequence length="210" mass="23240">MAFPNIAFGLRQASLAVQAQLPYQTHPIYQLRRASICVAIIGCTLTLLTSTSDDYHSNEQPIYGSALILLFISFLFCCYDLATYAIAKITPAPVQQPSLLPSTCTKAQHSNDGGDDDDPEPQWPRKSFLIADGILPVLLHAMFWFIMASESYYSTATGASAGLASLVASALHGIAFYYGYTAWKHIIELEATAYRKYRFLNLDLKNKEIV</sequence>
<keyword evidence="1" id="KW-0812">Transmembrane</keyword>
<evidence type="ECO:0000313" key="2">
    <source>
        <dbReference type="EMBL" id="KAF2492520.1"/>
    </source>
</evidence>
<keyword evidence="1" id="KW-1133">Transmembrane helix</keyword>
<gene>
    <name evidence="2" type="ORF">BU16DRAFT_542408</name>
</gene>
<evidence type="ECO:0008006" key="4">
    <source>
        <dbReference type="Google" id="ProtNLM"/>
    </source>
</evidence>
<organism evidence="2 3">
    <name type="scientific">Lophium mytilinum</name>
    <dbReference type="NCBI Taxonomy" id="390894"/>
    <lineage>
        <taxon>Eukaryota</taxon>
        <taxon>Fungi</taxon>
        <taxon>Dikarya</taxon>
        <taxon>Ascomycota</taxon>
        <taxon>Pezizomycotina</taxon>
        <taxon>Dothideomycetes</taxon>
        <taxon>Pleosporomycetidae</taxon>
        <taxon>Mytilinidiales</taxon>
        <taxon>Mytilinidiaceae</taxon>
        <taxon>Lophium</taxon>
    </lineage>
</organism>
<feature type="transmembrane region" description="Helical" evidence="1">
    <location>
        <begin position="159"/>
        <end position="180"/>
    </location>
</feature>
<evidence type="ECO:0000256" key="1">
    <source>
        <dbReference type="SAM" id="Phobius"/>
    </source>
</evidence>
<feature type="transmembrane region" description="Helical" evidence="1">
    <location>
        <begin position="31"/>
        <end position="50"/>
    </location>
</feature>
<protein>
    <recommendedName>
        <fullName evidence="4">MARVEL domain-containing protein</fullName>
    </recommendedName>
</protein>
<keyword evidence="1" id="KW-0472">Membrane</keyword>
<name>A0A6A6QKM4_9PEZI</name>
<dbReference type="Proteomes" id="UP000799750">
    <property type="component" value="Unassembled WGS sequence"/>
</dbReference>
<dbReference type="EMBL" id="MU004194">
    <property type="protein sequence ID" value="KAF2492520.1"/>
    <property type="molecule type" value="Genomic_DNA"/>
</dbReference>
<dbReference type="OrthoDB" id="3870692at2759"/>
<dbReference type="AlphaFoldDB" id="A0A6A6QKM4"/>
<evidence type="ECO:0000313" key="3">
    <source>
        <dbReference type="Proteomes" id="UP000799750"/>
    </source>
</evidence>
<keyword evidence="3" id="KW-1185">Reference proteome</keyword>